<dbReference type="Gene3D" id="3.30.710.10">
    <property type="entry name" value="Potassium Channel Kv1.1, Chain A"/>
    <property type="match status" value="1"/>
</dbReference>
<sequence>MSSRKRSVGAMLLEFRDDMVTLLVGPYETKMAVHASHLQNSSEFSKLALQKWWQEGEERTIRLPEERPDDFRYYLHFLYKHEIATEPLDNPAGFDIAERYAFHADLYLLGERMQDRDFKNAIIDCMIETNELRNECNDTECPHVDTITTVYEGTPAPSPMRRLLVDMYVRQGDATWFAGADMRGGHPDFMADLVAALYLVAHGSYCLGEQYFKCQDYHEKPEEVVGIP</sequence>
<proteinExistence type="predicted"/>
<name>A0A1V8SR42_9PEZI</name>
<organism evidence="2 3">
    <name type="scientific">Cryoendolithus antarcticus</name>
    <dbReference type="NCBI Taxonomy" id="1507870"/>
    <lineage>
        <taxon>Eukaryota</taxon>
        <taxon>Fungi</taxon>
        <taxon>Dikarya</taxon>
        <taxon>Ascomycota</taxon>
        <taxon>Pezizomycotina</taxon>
        <taxon>Dothideomycetes</taxon>
        <taxon>Dothideomycetidae</taxon>
        <taxon>Cladosporiales</taxon>
        <taxon>Cladosporiaceae</taxon>
        <taxon>Cryoendolithus</taxon>
    </lineage>
</organism>
<feature type="domain" description="BTB" evidence="1">
    <location>
        <begin position="18"/>
        <end position="87"/>
    </location>
</feature>
<dbReference type="InterPro" id="IPR000210">
    <property type="entry name" value="BTB/POZ_dom"/>
</dbReference>
<dbReference type="EMBL" id="NAJO01000030">
    <property type="protein sequence ID" value="OQO01633.1"/>
    <property type="molecule type" value="Genomic_DNA"/>
</dbReference>
<dbReference type="PANTHER" id="PTHR47843:SF2">
    <property type="entry name" value="BTB DOMAIN-CONTAINING PROTEIN"/>
    <property type="match status" value="1"/>
</dbReference>
<dbReference type="CDD" id="cd18186">
    <property type="entry name" value="BTB_POZ_ZBTB_KLHL-like"/>
    <property type="match status" value="1"/>
</dbReference>
<dbReference type="InParanoid" id="A0A1V8SR42"/>
<evidence type="ECO:0000259" key="1">
    <source>
        <dbReference type="PROSITE" id="PS50097"/>
    </source>
</evidence>
<dbReference type="AlphaFoldDB" id="A0A1V8SR42"/>
<dbReference type="PROSITE" id="PS50097">
    <property type="entry name" value="BTB"/>
    <property type="match status" value="1"/>
</dbReference>
<gene>
    <name evidence="2" type="ORF">B0A48_12669</name>
</gene>
<dbReference type="PANTHER" id="PTHR47843">
    <property type="entry name" value="BTB DOMAIN-CONTAINING PROTEIN-RELATED"/>
    <property type="match status" value="1"/>
</dbReference>
<dbReference type="STRING" id="1507870.A0A1V8SR42"/>
<evidence type="ECO:0000313" key="3">
    <source>
        <dbReference type="Proteomes" id="UP000192596"/>
    </source>
</evidence>
<keyword evidence="3" id="KW-1185">Reference proteome</keyword>
<reference evidence="3" key="1">
    <citation type="submission" date="2017-03" db="EMBL/GenBank/DDBJ databases">
        <title>Genomes of endolithic fungi from Antarctica.</title>
        <authorList>
            <person name="Coleine C."/>
            <person name="Masonjones S."/>
            <person name="Stajich J.E."/>
        </authorList>
    </citation>
    <scope>NUCLEOTIDE SEQUENCE [LARGE SCALE GENOMIC DNA]</scope>
    <source>
        <strain evidence="3">CCFEE 5527</strain>
    </source>
</reference>
<dbReference type="OrthoDB" id="1022638at2759"/>
<dbReference type="SUPFAM" id="SSF54695">
    <property type="entry name" value="POZ domain"/>
    <property type="match status" value="1"/>
</dbReference>
<comment type="caution">
    <text evidence="2">The sequence shown here is derived from an EMBL/GenBank/DDBJ whole genome shotgun (WGS) entry which is preliminary data.</text>
</comment>
<dbReference type="InterPro" id="IPR011333">
    <property type="entry name" value="SKP1/BTB/POZ_sf"/>
</dbReference>
<accession>A0A1V8SR42</accession>
<evidence type="ECO:0000313" key="2">
    <source>
        <dbReference type="EMBL" id="OQO01633.1"/>
    </source>
</evidence>
<protein>
    <recommendedName>
        <fullName evidence="1">BTB domain-containing protein</fullName>
    </recommendedName>
</protein>
<dbReference type="Proteomes" id="UP000192596">
    <property type="component" value="Unassembled WGS sequence"/>
</dbReference>